<protein>
    <submittedName>
        <fullName evidence="1">Uncharacterized protein</fullName>
    </submittedName>
</protein>
<keyword evidence="2" id="KW-1185">Reference proteome</keyword>
<gene>
    <name evidence="1" type="ORF">SPARVUS_LOCUS5100872</name>
</gene>
<organism evidence="1 2">
    <name type="scientific">Staurois parvus</name>
    <dbReference type="NCBI Taxonomy" id="386267"/>
    <lineage>
        <taxon>Eukaryota</taxon>
        <taxon>Metazoa</taxon>
        <taxon>Chordata</taxon>
        <taxon>Craniata</taxon>
        <taxon>Vertebrata</taxon>
        <taxon>Euteleostomi</taxon>
        <taxon>Amphibia</taxon>
        <taxon>Batrachia</taxon>
        <taxon>Anura</taxon>
        <taxon>Neobatrachia</taxon>
        <taxon>Ranoidea</taxon>
        <taxon>Ranidae</taxon>
        <taxon>Staurois</taxon>
    </lineage>
</organism>
<evidence type="ECO:0000313" key="1">
    <source>
        <dbReference type="EMBL" id="CAI9559509.1"/>
    </source>
</evidence>
<evidence type="ECO:0000313" key="2">
    <source>
        <dbReference type="Proteomes" id="UP001162483"/>
    </source>
</evidence>
<proteinExistence type="predicted"/>
<dbReference type="Proteomes" id="UP001162483">
    <property type="component" value="Unassembled WGS sequence"/>
</dbReference>
<sequence length="111" mass="12283">MQCAAFGMSTDRLTPPHPFNLCSNADSTHTSISQRQPLDMTMSTCTQPPCSSVSRSWQSSYSLGQWSASRGSRATCGSLHTLWPRPSLCRAKLIFFRSSESSLPFAMLNFQ</sequence>
<dbReference type="EMBL" id="CATNWA010010179">
    <property type="protein sequence ID" value="CAI9559509.1"/>
    <property type="molecule type" value="Genomic_DNA"/>
</dbReference>
<comment type="caution">
    <text evidence="1">The sequence shown here is derived from an EMBL/GenBank/DDBJ whole genome shotgun (WGS) entry which is preliminary data.</text>
</comment>
<name>A0ABN9CHB8_9NEOB</name>
<reference evidence="1" key="1">
    <citation type="submission" date="2023-05" db="EMBL/GenBank/DDBJ databases">
        <authorList>
            <person name="Stuckert A."/>
        </authorList>
    </citation>
    <scope>NUCLEOTIDE SEQUENCE</scope>
</reference>
<accession>A0ABN9CHB8</accession>